<dbReference type="AlphaFoldDB" id="A0AAN9RSG9"/>
<dbReference type="Proteomes" id="UP001374584">
    <property type="component" value="Unassembled WGS sequence"/>
</dbReference>
<dbReference type="EMBL" id="JAYMYR010000001">
    <property type="protein sequence ID" value="KAK7382068.1"/>
    <property type="molecule type" value="Genomic_DNA"/>
</dbReference>
<organism evidence="2 3">
    <name type="scientific">Phaseolus coccineus</name>
    <name type="common">Scarlet runner bean</name>
    <name type="synonym">Phaseolus multiflorus</name>
    <dbReference type="NCBI Taxonomy" id="3886"/>
    <lineage>
        <taxon>Eukaryota</taxon>
        <taxon>Viridiplantae</taxon>
        <taxon>Streptophyta</taxon>
        <taxon>Embryophyta</taxon>
        <taxon>Tracheophyta</taxon>
        <taxon>Spermatophyta</taxon>
        <taxon>Magnoliopsida</taxon>
        <taxon>eudicotyledons</taxon>
        <taxon>Gunneridae</taxon>
        <taxon>Pentapetalae</taxon>
        <taxon>rosids</taxon>
        <taxon>fabids</taxon>
        <taxon>Fabales</taxon>
        <taxon>Fabaceae</taxon>
        <taxon>Papilionoideae</taxon>
        <taxon>50 kb inversion clade</taxon>
        <taxon>NPAAA clade</taxon>
        <taxon>indigoferoid/millettioid clade</taxon>
        <taxon>Phaseoleae</taxon>
        <taxon>Phaseolus</taxon>
    </lineage>
</organism>
<evidence type="ECO:0000256" key="1">
    <source>
        <dbReference type="SAM" id="MobiDB-lite"/>
    </source>
</evidence>
<name>A0AAN9RSG9_PHACN</name>
<sequence>MGRKGPQRAHVLAVKANQCYLQAKLTTEDSAIALLLLHPFAINRNSRDRIYGILGVSVDVICCHEVHEILEIVLTAEGSLWQMANGGVNRRKAKGEMVRGKKKQKHMNGRGSKAKEKP</sequence>
<accession>A0AAN9RSG9</accession>
<proteinExistence type="predicted"/>
<keyword evidence="3" id="KW-1185">Reference proteome</keyword>
<comment type="caution">
    <text evidence="2">The sequence shown here is derived from an EMBL/GenBank/DDBJ whole genome shotgun (WGS) entry which is preliminary data.</text>
</comment>
<feature type="region of interest" description="Disordered" evidence="1">
    <location>
        <begin position="91"/>
        <end position="118"/>
    </location>
</feature>
<protein>
    <submittedName>
        <fullName evidence="2">Uncharacterized protein</fullName>
    </submittedName>
</protein>
<gene>
    <name evidence="2" type="ORF">VNO80_00748</name>
</gene>
<evidence type="ECO:0000313" key="3">
    <source>
        <dbReference type="Proteomes" id="UP001374584"/>
    </source>
</evidence>
<reference evidence="2 3" key="1">
    <citation type="submission" date="2024-01" db="EMBL/GenBank/DDBJ databases">
        <title>The genomes of 5 underutilized Papilionoideae crops provide insights into root nodulation and disease resistanc.</title>
        <authorList>
            <person name="Jiang F."/>
        </authorList>
    </citation>
    <scope>NUCLEOTIDE SEQUENCE [LARGE SCALE GENOMIC DNA]</scope>
    <source>
        <strain evidence="2">JINMINGXINNONG_FW02</strain>
        <tissue evidence="2">Leaves</tissue>
    </source>
</reference>
<evidence type="ECO:0000313" key="2">
    <source>
        <dbReference type="EMBL" id="KAK7382068.1"/>
    </source>
</evidence>